<gene>
    <name evidence="2" type="ORF">SAMD00023353_0104640</name>
</gene>
<keyword evidence="1" id="KW-0732">Signal</keyword>
<feature type="chain" id="PRO_5012481534" evidence="1">
    <location>
        <begin position="19"/>
        <end position="154"/>
    </location>
</feature>
<sequence>MRLHTTSVLFIAALAVQGGVVPRNVPDYIWDVTQYQAGLSHGNPASPVTSWYAFTVSGVDHGSPGSTDYIPAFGARCTGSGAGIPLSSDYSECALDTEISEAGASVSARVVPDADSSMAHIAISYTFSNGYVEYKMISVPRRWERLENKDVDVN</sequence>
<evidence type="ECO:0000313" key="3">
    <source>
        <dbReference type="Proteomes" id="UP000054516"/>
    </source>
</evidence>
<dbReference type="OrthoDB" id="4723959at2759"/>
<evidence type="ECO:0000256" key="1">
    <source>
        <dbReference type="SAM" id="SignalP"/>
    </source>
</evidence>
<name>A0A1S7UI82_ROSNE</name>
<feature type="signal peptide" evidence="1">
    <location>
        <begin position="1"/>
        <end position="18"/>
    </location>
</feature>
<accession>A0A1S7UI82</accession>
<organism evidence="2">
    <name type="scientific">Rosellinia necatrix</name>
    <name type="common">White root-rot fungus</name>
    <dbReference type="NCBI Taxonomy" id="77044"/>
    <lineage>
        <taxon>Eukaryota</taxon>
        <taxon>Fungi</taxon>
        <taxon>Dikarya</taxon>
        <taxon>Ascomycota</taxon>
        <taxon>Pezizomycotina</taxon>
        <taxon>Sordariomycetes</taxon>
        <taxon>Xylariomycetidae</taxon>
        <taxon>Xylariales</taxon>
        <taxon>Xylariaceae</taxon>
        <taxon>Rosellinia</taxon>
    </lineage>
</organism>
<evidence type="ECO:0000313" key="2">
    <source>
        <dbReference type="EMBL" id="GAP82937.2"/>
    </source>
</evidence>
<dbReference type="EMBL" id="DF977446">
    <property type="protein sequence ID" value="GAP82937.2"/>
    <property type="molecule type" value="Genomic_DNA"/>
</dbReference>
<dbReference type="AlphaFoldDB" id="A0A1S7UI82"/>
<reference evidence="2" key="1">
    <citation type="submission" date="2016-03" db="EMBL/GenBank/DDBJ databases">
        <title>Draft genome sequence of Rosellinia necatrix.</title>
        <authorList>
            <person name="Kanematsu S."/>
        </authorList>
    </citation>
    <scope>NUCLEOTIDE SEQUENCE [LARGE SCALE GENOMIC DNA]</scope>
    <source>
        <strain evidence="2">W97</strain>
    </source>
</reference>
<dbReference type="Proteomes" id="UP000054516">
    <property type="component" value="Unassembled WGS sequence"/>
</dbReference>
<proteinExistence type="predicted"/>
<keyword evidence="3" id="KW-1185">Reference proteome</keyword>
<protein>
    <submittedName>
        <fullName evidence="2">Uncharacterized protein</fullName>
    </submittedName>
</protein>